<dbReference type="Proteomes" id="UP000012179">
    <property type="component" value="Chromosome"/>
</dbReference>
<dbReference type="Pfam" id="PF02565">
    <property type="entry name" value="RecO_C"/>
    <property type="match status" value="1"/>
</dbReference>
<name>A0A1W6SRD1_9PROT</name>
<gene>
    <name evidence="7" type="primary">recO</name>
    <name evidence="9" type="ORF">EBAPG3_011570</name>
</gene>
<dbReference type="GO" id="GO:0006310">
    <property type="term" value="P:DNA recombination"/>
    <property type="evidence" value="ECO:0007669"/>
    <property type="project" value="UniProtKB-UniRule"/>
</dbReference>
<evidence type="ECO:0000313" key="9">
    <source>
        <dbReference type="EMBL" id="ARO88361.1"/>
    </source>
</evidence>
<dbReference type="SUPFAM" id="SSF50249">
    <property type="entry name" value="Nucleic acid-binding proteins"/>
    <property type="match status" value="1"/>
</dbReference>
<keyword evidence="10" id="KW-1185">Reference proteome</keyword>
<dbReference type="PANTHER" id="PTHR33991">
    <property type="entry name" value="DNA REPAIR PROTEIN RECO"/>
    <property type="match status" value="1"/>
</dbReference>
<evidence type="ECO:0000256" key="4">
    <source>
        <dbReference type="ARBA" id="ARBA00023172"/>
    </source>
</evidence>
<dbReference type="GO" id="GO:0043590">
    <property type="term" value="C:bacterial nucleoid"/>
    <property type="evidence" value="ECO:0007669"/>
    <property type="project" value="TreeGrafter"/>
</dbReference>
<dbReference type="PANTHER" id="PTHR33991:SF1">
    <property type="entry name" value="DNA REPAIR PROTEIN RECO"/>
    <property type="match status" value="1"/>
</dbReference>
<dbReference type="NCBIfam" id="TIGR00613">
    <property type="entry name" value="reco"/>
    <property type="match status" value="1"/>
</dbReference>
<keyword evidence="4 7" id="KW-0233">DNA recombination</keyword>
<keyword evidence="3 7" id="KW-0227">DNA damage</keyword>
<evidence type="ECO:0000256" key="6">
    <source>
        <dbReference type="ARBA" id="ARBA00033409"/>
    </source>
</evidence>
<dbReference type="Gene3D" id="2.40.50.140">
    <property type="entry name" value="Nucleic acid-binding proteins"/>
    <property type="match status" value="1"/>
</dbReference>
<dbReference type="InterPro" id="IPR042242">
    <property type="entry name" value="RecO_C"/>
</dbReference>
<dbReference type="OrthoDB" id="9804792at2"/>
<dbReference type="Gene3D" id="1.20.1440.120">
    <property type="entry name" value="Recombination protein O, C-terminal domain"/>
    <property type="match status" value="1"/>
</dbReference>
<dbReference type="AlphaFoldDB" id="A0A1W6SRD1"/>
<keyword evidence="5 7" id="KW-0234">DNA repair</keyword>
<evidence type="ECO:0000313" key="10">
    <source>
        <dbReference type="Proteomes" id="UP000012179"/>
    </source>
</evidence>
<dbReference type="InterPro" id="IPR003717">
    <property type="entry name" value="RecO"/>
</dbReference>
<dbReference type="InterPro" id="IPR022572">
    <property type="entry name" value="DNA_rep/recomb_RecO_N"/>
</dbReference>
<dbReference type="GO" id="GO:0006302">
    <property type="term" value="P:double-strand break repair"/>
    <property type="evidence" value="ECO:0007669"/>
    <property type="project" value="TreeGrafter"/>
</dbReference>
<reference evidence="9 10" key="1">
    <citation type="journal article" date="2015" name="Int. J. Syst. Evol. Microbiol.">
        <title>Nitrosospira lacus sp. nov., a psychrotolerant, ammonia-oxidizing bacterium from sandy lake sediment.</title>
        <authorList>
            <person name="Urakawa H."/>
            <person name="Garcia J.C."/>
            <person name="Nielsen J.L."/>
            <person name="Le V.Q."/>
            <person name="Kozlowski J.A."/>
            <person name="Stein L.Y."/>
            <person name="Lim C.K."/>
            <person name="Pommerening-Roser A."/>
            <person name="Martens-Habbena W."/>
            <person name="Stahl D.A."/>
            <person name="Klotz M.G."/>
        </authorList>
    </citation>
    <scope>NUCLEOTIDE SEQUENCE [LARGE SCALE GENOMIC DNA]</scope>
    <source>
        <strain evidence="9 10">APG3</strain>
    </source>
</reference>
<dbReference type="Pfam" id="PF11967">
    <property type="entry name" value="RecO_N"/>
    <property type="match status" value="1"/>
</dbReference>
<dbReference type="EMBL" id="CP021106">
    <property type="protein sequence ID" value="ARO88361.1"/>
    <property type="molecule type" value="Genomic_DNA"/>
</dbReference>
<evidence type="ECO:0000256" key="7">
    <source>
        <dbReference type="HAMAP-Rule" id="MF_00201"/>
    </source>
</evidence>
<sequence>MIADTQRQDAQPAFVLHAYPYRETSLVVEAFTRGFGRVPLVAKGAKRPGSALRGLLRAFQPLLLTWGGKSELRTLHKAEWQGGQMPLQGTALICGFYLNELLVRLLHRHDPHEQLFAYYQETLEALSTEKDYIPILRRFEQRMLQELGYALTLNHDVASGKPTTPNEDYCYEIERGPVAWDENNTGHGLQLRGKTLLDMEQGDYSNLVTRQQSKALMRYILNHYLGDQPLHTRQLLIDLQQL</sequence>
<dbReference type="SUPFAM" id="SSF57863">
    <property type="entry name" value="ArfGap/RecO-like zinc finger"/>
    <property type="match status" value="1"/>
</dbReference>
<evidence type="ECO:0000256" key="3">
    <source>
        <dbReference type="ARBA" id="ARBA00022763"/>
    </source>
</evidence>
<evidence type="ECO:0000256" key="2">
    <source>
        <dbReference type="ARBA" id="ARBA00021310"/>
    </source>
</evidence>
<dbReference type="InterPro" id="IPR037278">
    <property type="entry name" value="ARFGAP/RecO"/>
</dbReference>
<feature type="domain" description="DNA replication/recombination mediator RecO N-terminal" evidence="8">
    <location>
        <begin position="11"/>
        <end position="80"/>
    </location>
</feature>
<dbReference type="HAMAP" id="MF_00201">
    <property type="entry name" value="RecO"/>
    <property type="match status" value="1"/>
</dbReference>
<comment type="function">
    <text evidence="7">Involved in DNA repair and RecF pathway recombination.</text>
</comment>
<proteinExistence type="inferred from homology"/>
<dbReference type="RefSeq" id="WP_004177469.1">
    <property type="nucleotide sequence ID" value="NZ_CP021106.3"/>
</dbReference>
<evidence type="ECO:0000256" key="5">
    <source>
        <dbReference type="ARBA" id="ARBA00023204"/>
    </source>
</evidence>
<organism evidence="9 10">
    <name type="scientific">Nitrosospira lacus</name>
    <dbReference type="NCBI Taxonomy" id="1288494"/>
    <lineage>
        <taxon>Bacteria</taxon>
        <taxon>Pseudomonadati</taxon>
        <taxon>Pseudomonadota</taxon>
        <taxon>Betaproteobacteria</taxon>
        <taxon>Nitrosomonadales</taxon>
        <taxon>Nitrosomonadaceae</taxon>
        <taxon>Nitrosospira</taxon>
    </lineage>
</organism>
<accession>A0A1W6SRD1</accession>
<dbReference type="InterPro" id="IPR012340">
    <property type="entry name" value="NA-bd_OB-fold"/>
</dbReference>
<evidence type="ECO:0000259" key="8">
    <source>
        <dbReference type="Pfam" id="PF11967"/>
    </source>
</evidence>
<comment type="similarity">
    <text evidence="1 7">Belongs to the RecO family.</text>
</comment>
<protein>
    <recommendedName>
        <fullName evidence="2 7">DNA repair protein RecO</fullName>
    </recommendedName>
    <alternativeName>
        <fullName evidence="6 7">Recombination protein O</fullName>
    </alternativeName>
</protein>
<evidence type="ECO:0000256" key="1">
    <source>
        <dbReference type="ARBA" id="ARBA00007452"/>
    </source>
</evidence>
<dbReference type="eggNOG" id="COG1381">
    <property type="taxonomic scope" value="Bacteria"/>
</dbReference>
<dbReference type="KEGG" id="nlc:EBAPG3_011570"/>